<evidence type="ECO:0008006" key="3">
    <source>
        <dbReference type="Google" id="ProtNLM"/>
    </source>
</evidence>
<dbReference type="RefSeq" id="WP_378593680.1">
    <property type="nucleotide sequence ID" value="NZ_JBHSKD010000028.1"/>
</dbReference>
<evidence type="ECO:0000313" key="1">
    <source>
        <dbReference type="EMBL" id="MFC5179471.1"/>
    </source>
</evidence>
<proteinExistence type="predicted"/>
<reference evidence="2" key="1">
    <citation type="journal article" date="2019" name="Int. J. Syst. Evol. Microbiol.">
        <title>The Global Catalogue of Microorganisms (GCM) 10K type strain sequencing project: providing services to taxonomists for standard genome sequencing and annotation.</title>
        <authorList>
            <consortium name="The Broad Institute Genomics Platform"/>
            <consortium name="The Broad Institute Genome Sequencing Center for Infectious Disease"/>
            <person name="Wu L."/>
            <person name="Ma J."/>
        </authorList>
    </citation>
    <scope>NUCLEOTIDE SEQUENCE [LARGE SCALE GENOMIC DNA]</scope>
    <source>
        <strain evidence="2">DFY41</strain>
    </source>
</reference>
<dbReference type="Proteomes" id="UP001596087">
    <property type="component" value="Unassembled WGS sequence"/>
</dbReference>
<dbReference type="Gene3D" id="3.40.50.620">
    <property type="entry name" value="HUPs"/>
    <property type="match status" value="1"/>
</dbReference>
<sequence length="424" mass="44594">MATGGKYTIRAASDNAADEPGYVALAWPRLANSATKAVESDLGWDLTPLPGVTPAVADLVHLAVGAYLADRRTRRGVRFSRSLSLRLAALDPDLWDSTTLEAAADLLAWLTGDEWELSVTPAAPVDLPGTFSVPTLEPVSLLSGGLDSFLGAITHLGAGARPMFLGHKDTSTAIRHAQGAVGTWLGQQYSPAPSYARFAISGTVRPEPTSRSRAFMFQSLGVAAAVSTTTNRLVVAENGYTSINLPLRANRGGALSTRSTHPVTFDRVQRLLGALGIDVTIENPFEWMTKGEAMTAVVAGDPPGGWDAMAALTVSCGKLGGNFFEGSPNINCGLCVPCLVRRGTFIASGVKDSTRYLVNEITGAPRGHLIEVRRGDIEAVRSAAAAGVDGNAIDAGTWPVGYDLDRAEDLVARGLRELGMVDLP</sequence>
<comment type="caution">
    <text evidence="1">The sequence shown here is derived from an EMBL/GenBank/DDBJ whole genome shotgun (WGS) entry which is preliminary data.</text>
</comment>
<dbReference type="EMBL" id="JBHSKD010000028">
    <property type="protein sequence ID" value="MFC5179471.1"/>
    <property type="molecule type" value="Genomic_DNA"/>
</dbReference>
<gene>
    <name evidence="1" type="ORF">ACFPGP_22540</name>
</gene>
<keyword evidence="2" id="KW-1185">Reference proteome</keyword>
<dbReference type="SUPFAM" id="SSF52402">
    <property type="entry name" value="Adenine nucleotide alpha hydrolases-like"/>
    <property type="match status" value="1"/>
</dbReference>
<evidence type="ECO:0000313" key="2">
    <source>
        <dbReference type="Proteomes" id="UP001596087"/>
    </source>
</evidence>
<organism evidence="1 2">
    <name type="scientific">Nocardioides taihuensis</name>
    <dbReference type="NCBI Taxonomy" id="1835606"/>
    <lineage>
        <taxon>Bacteria</taxon>
        <taxon>Bacillati</taxon>
        <taxon>Actinomycetota</taxon>
        <taxon>Actinomycetes</taxon>
        <taxon>Propionibacteriales</taxon>
        <taxon>Nocardioidaceae</taxon>
        <taxon>Nocardioides</taxon>
    </lineage>
</organism>
<protein>
    <recommendedName>
        <fullName evidence="3">Queuosine biosynthesis protein queC</fullName>
    </recommendedName>
</protein>
<name>A0ABW0BS66_9ACTN</name>
<accession>A0ABW0BS66</accession>
<dbReference type="InterPro" id="IPR014729">
    <property type="entry name" value="Rossmann-like_a/b/a_fold"/>
</dbReference>